<feature type="compositionally biased region" description="Low complexity" evidence="4">
    <location>
        <begin position="1543"/>
        <end position="1555"/>
    </location>
</feature>
<reference evidence="7" key="1">
    <citation type="submission" date="2023-11" db="UniProtKB">
        <authorList>
            <consortium name="WormBaseParasite"/>
        </authorList>
    </citation>
    <scope>IDENTIFICATION</scope>
</reference>
<feature type="compositionally biased region" description="Basic and acidic residues" evidence="4">
    <location>
        <begin position="175"/>
        <end position="184"/>
    </location>
</feature>
<feature type="region of interest" description="Disordered" evidence="4">
    <location>
        <begin position="431"/>
        <end position="650"/>
    </location>
</feature>
<dbReference type="SMART" id="SM01014">
    <property type="entry name" value="ARID"/>
    <property type="match status" value="1"/>
</dbReference>
<feature type="compositionally biased region" description="Low complexity" evidence="4">
    <location>
        <begin position="450"/>
        <end position="461"/>
    </location>
</feature>
<dbReference type="Gene3D" id="2.30.30.140">
    <property type="match status" value="3"/>
</dbReference>
<evidence type="ECO:0000256" key="2">
    <source>
        <dbReference type="ARBA" id="ARBA00023163"/>
    </source>
</evidence>
<feature type="compositionally biased region" description="Polar residues" evidence="4">
    <location>
        <begin position="1581"/>
        <end position="1598"/>
    </location>
</feature>
<feature type="region of interest" description="Disordered" evidence="4">
    <location>
        <begin position="1180"/>
        <end position="1221"/>
    </location>
</feature>
<dbReference type="SMART" id="SM00501">
    <property type="entry name" value="BRIGHT"/>
    <property type="match status" value="1"/>
</dbReference>
<feature type="compositionally biased region" description="Basic and acidic residues" evidence="4">
    <location>
        <begin position="868"/>
        <end position="877"/>
    </location>
</feature>
<feature type="compositionally biased region" description="Polar residues" evidence="4">
    <location>
        <begin position="255"/>
        <end position="264"/>
    </location>
</feature>
<evidence type="ECO:0000256" key="1">
    <source>
        <dbReference type="ARBA" id="ARBA00023015"/>
    </source>
</evidence>
<accession>A0AA85AZU1</accession>
<organism evidence="6 7">
    <name type="scientific">Schistosoma mattheei</name>
    <dbReference type="NCBI Taxonomy" id="31246"/>
    <lineage>
        <taxon>Eukaryota</taxon>
        <taxon>Metazoa</taxon>
        <taxon>Spiralia</taxon>
        <taxon>Lophotrochozoa</taxon>
        <taxon>Platyhelminthes</taxon>
        <taxon>Trematoda</taxon>
        <taxon>Digenea</taxon>
        <taxon>Strigeidida</taxon>
        <taxon>Schistosomatoidea</taxon>
        <taxon>Schistosomatidae</taxon>
        <taxon>Schistosoma</taxon>
    </lineage>
</organism>
<feature type="region of interest" description="Disordered" evidence="4">
    <location>
        <begin position="1327"/>
        <end position="1365"/>
    </location>
</feature>
<feature type="compositionally biased region" description="Acidic residues" evidence="4">
    <location>
        <begin position="193"/>
        <end position="204"/>
    </location>
</feature>
<proteinExistence type="predicted"/>
<evidence type="ECO:0000259" key="5">
    <source>
        <dbReference type="PROSITE" id="PS51011"/>
    </source>
</evidence>
<dbReference type="InterPro" id="IPR051232">
    <property type="entry name" value="ARID/SWI1_ChromRemod"/>
</dbReference>
<feature type="compositionally biased region" description="Polar residues" evidence="4">
    <location>
        <begin position="212"/>
        <end position="225"/>
    </location>
</feature>
<feature type="compositionally biased region" description="Low complexity" evidence="4">
    <location>
        <begin position="887"/>
        <end position="903"/>
    </location>
</feature>
<feature type="compositionally biased region" description="Low complexity" evidence="4">
    <location>
        <begin position="1686"/>
        <end position="1696"/>
    </location>
</feature>
<sequence>MPFLKMSVSSISMDKTQVNSIPENEASNSDTPGSGQCFPSSFLTVGTAVSAKYRGAFCEATVDHVDLKFRLRVQLKSNKSCVSVDETCLISGSPVIGNEVLVRIANETALPNEQAGIVIRVTDSSIYTVVFDDGDKRTLRRTQLVIKGERHFKESESLDCLPLTNPEQFRQPVIDQRRKYRSGEDGSSSILDENMDEIETEDVDERSGIKDFNQTISYQPNGNSDKLTDRDDADDFDPNCSNMTEHNDEGRTRSSEANTNVSNMGATDLKHLPASYCRLLGRLVMVDMPLTGKDGFGSPSYGSSTPACKSPGVTPRRRFTPAVVVLPSAMPSIDLGSFSSIDKTHKCYKLLVRSFKDNRFLAVPVTFVKRLKRPDAVELAHTYPALRPVFERALLWLDRHEFPVSWGENAVQTMLGTKNWRYSRRRSRQAASDFTDSINSSPLSLKHTRASSSSSSEASQSPNTCRGLIQKSRGRPTKQLEHSTRKRPRQSDKTQVSRSSSRLKMKRFKGHILRPIKAEKRRSDVSSNESFRTESSKKSTANYKVIKKGTDRRHKSTTSSKYEKNPISGGDLFDSVSSNEASANSSESDTDTGSISSSTSSNITVSTVSTPSSISSSLNSSSSSINSSSNSSSDNSGTSRSYNSSDNSSTSSVAEFEARDRWIAQLYRFMDERGTPINKAPSLANKDLDLYKLYKLVHKLGGFHRVSSQLKWGYVYSKMDLPQNFSAGPRNLQAAFKKYLYPWDDISKKLGTNLCDLPPSRPRYPSSVQNSNTNVSAANSTGTNANNSVSINTSQTKQSLDSGNVETESKYSNINATETAENSSVEIIKNVRTVSSATTTTIDNTITTTTIKKRTSDKASQQLIVDRFKQSDDEHTGANHNTPIRKSTSSSPSSSSLGMDKSSNFVSTTDDLDKPISSASSNCSSKSAPLKGRKRCYDSTMLNLPLLNFGRESVDRVEDLSNCIIPVRSRVRVRCGDHVAYEAKILKHLRPQPALCGLKTENSADSLSTASWSGVGDIQYRVHYMGWNTRHDEVVPRSRIISVIEWGRGTDENRPQSCSSLSPIVHEPRKSTLKNQNIVSHSKREYDRSLVSTEINVNEKDKEISKYFATEDANEDEESIHSQTTETASDNITTTAPIVRRRRLMFSSLKPGKRLSSRKLSISKRNEFCSKKIPKLPLLASGCLPKPHSSVSRDSNNSSNTEKKVEDTNADPKKLKTASSGCKTKQLSINLRGRISKKIKPIKRPHSNLSVASDVFSTSSPNRSSVKLSAKSKKLKMENLSNESINSEIYYNTTGLPTPLVADTKRCVTDGSLSVDCKKEPLDVVDDVNQPSSKLHSKLSCQRDQIKPTRNSSSSRNLVSKSKLSTLKSKISSSSTIRAKNLVSKLSKLAKRKVTNELRILSRKKSKRIVNNDKHQLSMNDDSSKNKLASGSPSVLMVSKEYKNVKSSLLNDNNKQMVMDEHQNIECSLSNNSVIIRVDEEYKSLSPNEKPQKSITKHNRPKAKGADISSYRLQKKLNNTTDTLKKGNTTKSTCMEEKNPDRSMSTSTSSSGSSGAIVRKTDEEKINIKSPDKLRTKKSSKSNMGSQQAKTTKYNNPTLHFEDISDTESSNSNERKTTSKLSRSRLRHSTQNSSNSSPNTSQKQIRLIKSSTTLSKASSNTSDSDNDDDSEQEIHHSFETSHNESSDGSGSSSSESVYGPDDALPRLTRSQHKQLLGDTPPGSALQTASPAVCNRTASSVVAAKLLSNSKRSRTKEVNKIVQSKSGQQSLEKIEDTNKISLCLNTDLMRSSSSSEVNCLHDNVPSVEAEVDLEEMNIHQTKVNVSLDNEISEDTEIHKIDMSVKQETTESSVIPNAPHLSPEIIDDNTQVYNSHVNELQTENISPTSITMYDEQEKVKKEELAVQKVREDHGIPNDNVNDDDDNDDDQSSVQTMSTDPMDGLSYDLTMSSEKTHLHLSSSKEDEDVECCTDNDDHRHQTQQHTNNIPETMSSLSDDENHHSVDEIVNDNEEINATVVNKPHTDLSTIDEEEEAEQRQQDDDKVSELEQGNIPKLSSRSRIRRSSNNSNSTDASNKRGNKRIHLTPHRITGSENSPVPALESPHYQPPTSPHSTLGTSPLPSCSKSLQNHPVDRSMSNHRRFGGPFFPIAGFDDLPSDVKCQVLQERMHRILEAWRLAKQYLKDLDQRSNRTRRLKARQNLETLTSSSNSNSTSHNCRQLIDEPPYATNDVAYT</sequence>
<feature type="compositionally biased region" description="Polar residues" evidence="4">
    <location>
        <begin position="2110"/>
        <end position="2128"/>
    </location>
</feature>
<evidence type="ECO:0000256" key="3">
    <source>
        <dbReference type="ARBA" id="ARBA00023242"/>
    </source>
</evidence>
<dbReference type="WBParaSite" id="SMTH1_21170.3">
    <property type="protein sequence ID" value="SMTH1_21170.3"/>
    <property type="gene ID" value="SMTH1_21170"/>
</dbReference>
<feature type="region of interest" description="Disordered" evidence="4">
    <location>
        <begin position="1483"/>
        <end position="1704"/>
    </location>
</feature>
<dbReference type="Gene3D" id="1.10.150.60">
    <property type="entry name" value="ARID DNA-binding domain"/>
    <property type="match status" value="1"/>
</dbReference>
<dbReference type="InterPro" id="IPR036431">
    <property type="entry name" value="ARID_dom_sf"/>
</dbReference>
<feature type="compositionally biased region" description="Low complexity" evidence="4">
    <location>
        <begin position="1516"/>
        <end position="1531"/>
    </location>
</feature>
<keyword evidence="2" id="KW-0804">Transcription</keyword>
<name>A0AA85AZU1_9TREM</name>
<feature type="compositionally biased region" description="Polar residues" evidence="4">
    <location>
        <begin position="431"/>
        <end position="443"/>
    </location>
</feature>
<dbReference type="PANTHER" id="PTHR13964">
    <property type="entry name" value="RBP-RELATED"/>
    <property type="match status" value="1"/>
</dbReference>
<feature type="compositionally biased region" description="Acidic residues" evidence="4">
    <location>
        <begin position="1918"/>
        <end position="1928"/>
    </location>
</feature>
<feature type="domain" description="ARID" evidence="5">
    <location>
        <begin position="656"/>
        <end position="748"/>
    </location>
</feature>
<feature type="compositionally biased region" description="Polar residues" evidence="4">
    <location>
        <begin position="1417"/>
        <end position="1432"/>
    </location>
</feature>
<feature type="region of interest" description="Disordered" evidence="4">
    <location>
        <begin position="868"/>
        <end position="931"/>
    </location>
</feature>
<evidence type="ECO:0000256" key="4">
    <source>
        <dbReference type="SAM" id="MobiDB-lite"/>
    </source>
</evidence>
<dbReference type="GO" id="GO:0006357">
    <property type="term" value="P:regulation of transcription by RNA polymerase II"/>
    <property type="evidence" value="ECO:0007669"/>
    <property type="project" value="TreeGrafter"/>
</dbReference>
<feature type="region of interest" description="Disordered" evidence="4">
    <location>
        <begin position="2198"/>
        <end position="2220"/>
    </location>
</feature>
<dbReference type="Pfam" id="PF01388">
    <property type="entry name" value="ARID"/>
    <property type="match status" value="1"/>
</dbReference>
<dbReference type="GO" id="GO:0005634">
    <property type="term" value="C:nucleus"/>
    <property type="evidence" value="ECO:0007669"/>
    <property type="project" value="TreeGrafter"/>
</dbReference>
<feature type="compositionally biased region" description="Basic and acidic residues" evidence="4">
    <location>
        <begin position="1201"/>
        <end position="1214"/>
    </location>
</feature>
<feature type="region of interest" description="Disordered" evidence="4">
    <location>
        <begin position="1111"/>
        <end position="1134"/>
    </location>
</feature>
<feature type="compositionally biased region" description="Acidic residues" evidence="4">
    <location>
        <begin position="1962"/>
        <end position="1971"/>
    </location>
</feature>
<feature type="region of interest" description="Disordered" evidence="4">
    <location>
        <begin position="1409"/>
        <end position="1432"/>
    </location>
</feature>
<feature type="compositionally biased region" description="Polar residues" evidence="4">
    <location>
        <begin position="1329"/>
        <end position="1343"/>
    </location>
</feature>
<feature type="compositionally biased region" description="Basic residues" evidence="4">
    <location>
        <begin position="501"/>
        <end position="514"/>
    </location>
</feature>
<protein>
    <recommendedName>
        <fullName evidence="5">ARID domain-containing protein</fullName>
    </recommendedName>
</protein>
<dbReference type="Proteomes" id="UP000050791">
    <property type="component" value="Unassembled WGS sequence"/>
</dbReference>
<feature type="compositionally biased region" description="Polar residues" evidence="4">
    <location>
        <begin position="1121"/>
        <end position="1134"/>
    </location>
</feature>
<feature type="compositionally biased region" description="Basic and acidic residues" evidence="4">
    <location>
        <begin position="2034"/>
        <end position="2045"/>
    </location>
</feature>
<feature type="compositionally biased region" description="Basic and acidic residues" evidence="4">
    <location>
        <begin position="1559"/>
        <end position="1574"/>
    </location>
</feature>
<dbReference type="PANTHER" id="PTHR13964:SF27">
    <property type="entry name" value="HAT-TRICK, ISOFORM D"/>
    <property type="match status" value="1"/>
</dbReference>
<feature type="region of interest" description="Disordered" evidence="4">
    <location>
        <begin position="175"/>
        <end position="264"/>
    </location>
</feature>
<dbReference type="GO" id="GO:0000976">
    <property type="term" value="F:transcription cis-regulatory region binding"/>
    <property type="evidence" value="ECO:0007669"/>
    <property type="project" value="TreeGrafter"/>
</dbReference>
<feature type="compositionally biased region" description="Low complexity" evidence="4">
    <location>
        <begin position="1350"/>
        <end position="1365"/>
    </location>
</feature>
<evidence type="ECO:0000313" key="7">
    <source>
        <dbReference type="WBParaSite" id="SMTH1_21170.3"/>
    </source>
</evidence>
<dbReference type="InterPro" id="IPR001606">
    <property type="entry name" value="ARID_dom"/>
</dbReference>
<feature type="compositionally biased region" description="Low complexity" evidence="4">
    <location>
        <begin position="917"/>
        <end position="927"/>
    </location>
</feature>
<feature type="compositionally biased region" description="Low complexity" evidence="4">
    <location>
        <begin position="766"/>
        <end position="790"/>
    </location>
</feature>
<feature type="compositionally biased region" description="Basic residues" evidence="4">
    <location>
        <begin position="545"/>
        <end position="556"/>
    </location>
</feature>
<feature type="compositionally biased region" description="Polar residues" evidence="4">
    <location>
        <begin position="791"/>
        <end position="821"/>
    </location>
</feature>
<feature type="compositionally biased region" description="Basic and acidic residues" evidence="4">
    <location>
        <begin position="245"/>
        <end position="254"/>
    </location>
</feature>
<feature type="compositionally biased region" description="Low complexity" evidence="4">
    <location>
        <begin position="1189"/>
        <end position="1200"/>
    </location>
</feature>
<feature type="compositionally biased region" description="Low complexity" evidence="4">
    <location>
        <begin position="577"/>
        <end position="650"/>
    </location>
</feature>
<feature type="compositionally biased region" description="Basic residues" evidence="4">
    <location>
        <begin position="2076"/>
        <end position="2085"/>
    </location>
</feature>
<evidence type="ECO:0000313" key="6">
    <source>
        <dbReference type="Proteomes" id="UP000050791"/>
    </source>
</evidence>
<dbReference type="SUPFAM" id="SSF54160">
    <property type="entry name" value="Chromo domain-like"/>
    <property type="match status" value="1"/>
</dbReference>
<feature type="compositionally biased region" description="Low complexity" evidence="4">
    <location>
        <begin position="1629"/>
        <end position="1642"/>
    </location>
</feature>
<feature type="region of interest" description="Disordered" evidence="4">
    <location>
        <begin position="1907"/>
        <end position="2136"/>
    </location>
</feature>
<feature type="compositionally biased region" description="Polar residues" evidence="4">
    <location>
        <begin position="1980"/>
        <end position="1993"/>
    </location>
</feature>
<dbReference type="InterPro" id="IPR016197">
    <property type="entry name" value="Chromo-like_dom_sf"/>
</dbReference>
<feature type="compositionally biased region" description="Basic and acidic residues" evidence="4">
    <location>
        <begin position="1672"/>
        <end position="1685"/>
    </location>
</feature>
<dbReference type="SUPFAM" id="SSF46774">
    <property type="entry name" value="ARID-like"/>
    <property type="match status" value="1"/>
</dbReference>
<dbReference type="PROSITE" id="PS51011">
    <property type="entry name" value="ARID"/>
    <property type="match status" value="1"/>
</dbReference>
<keyword evidence="3" id="KW-0539">Nucleus</keyword>
<keyword evidence="1" id="KW-0805">Transcription regulation</keyword>
<feature type="compositionally biased region" description="Low complexity" evidence="4">
    <location>
        <begin position="2204"/>
        <end position="2213"/>
    </location>
</feature>
<feature type="region of interest" description="Disordered" evidence="4">
    <location>
        <begin position="756"/>
        <end position="821"/>
    </location>
</feature>